<dbReference type="Pfam" id="PF13302">
    <property type="entry name" value="Acetyltransf_3"/>
    <property type="match status" value="1"/>
</dbReference>
<accession>A0AAD0YIV8</accession>
<dbReference type="InterPro" id="IPR016181">
    <property type="entry name" value="Acyl_CoA_acyltransferase"/>
</dbReference>
<reference evidence="2 3" key="1">
    <citation type="submission" date="2018-11" db="EMBL/GenBank/DDBJ databases">
        <title>Proposal to divide the Flavobacteriaceae and reorganize its genera based on Amino Acid Identity values calculated from whole genome sequences.</title>
        <authorList>
            <person name="Nicholson A.C."/>
            <person name="Gulvik C.A."/>
            <person name="Whitney A.M."/>
            <person name="Humrighouse B.W."/>
            <person name="Bell M."/>
            <person name="Holmes B."/>
            <person name="Steigerwalt A.G."/>
            <person name="Villarma A."/>
            <person name="Sheth M."/>
            <person name="Batra D."/>
            <person name="Pryor J."/>
            <person name="Bernardet J.-F."/>
            <person name="Hugo C."/>
            <person name="Kampfer P."/>
            <person name="Newman J."/>
            <person name="McQuiston J.R."/>
        </authorList>
    </citation>
    <scope>NUCLEOTIDE SEQUENCE [LARGE SCALE GENOMIC DNA]</scope>
    <source>
        <strain evidence="2 3">G0041</strain>
    </source>
</reference>
<evidence type="ECO:0000313" key="3">
    <source>
        <dbReference type="Proteomes" id="UP000278288"/>
    </source>
</evidence>
<gene>
    <name evidence="2" type="ORF">EG343_08450</name>
</gene>
<dbReference type="PANTHER" id="PTHR43415:SF3">
    <property type="entry name" value="GNAT-FAMILY ACETYLTRANSFERASE"/>
    <property type="match status" value="1"/>
</dbReference>
<organism evidence="2 3">
    <name type="scientific">Chryseobacterium nakagawai</name>
    <dbReference type="NCBI Taxonomy" id="1241982"/>
    <lineage>
        <taxon>Bacteria</taxon>
        <taxon>Pseudomonadati</taxon>
        <taxon>Bacteroidota</taxon>
        <taxon>Flavobacteriia</taxon>
        <taxon>Flavobacteriales</taxon>
        <taxon>Weeksellaceae</taxon>
        <taxon>Chryseobacterium group</taxon>
        <taxon>Chryseobacterium</taxon>
    </lineage>
</organism>
<dbReference type="AlphaFoldDB" id="A0AAD0YIV8"/>
<dbReference type="PANTHER" id="PTHR43415">
    <property type="entry name" value="SPERMIDINE N(1)-ACETYLTRANSFERASE"/>
    <property type="match status" value="1"/>
</dbReference>
<dbReference type="KEGG" id="cnk:EG343_08450"/>
<dbReference type="Proteomes" id="UP000278288">
    <property type="component" value="Chromosome"/>
</dbReference>
<evidence type="ECO:0000259" key="1">
    <source>
        <dbReference type="PROSITE" id="PS51186"/>
    </source>
</evidence>
<evidence type="ECO:0000313" key="2">
    <source>
        <dbReference type="EMBL" id="AZA90652.1"/>
    </source>
</evidence>
<feature type="domain" description="N-acetyltransferase" evidence="1">
    <location>
        <begin position="8"/>
        <end position="172"/>
    </location>
</feature>
<dbReference type="SUPFAM" id="SSF55729">
    <property type="entry name" value="Acyl-CoA N-acyltransferases (Nat)"/>
    <property type="match status" value="1"/>
</dbReference>
<proteinExistence type="predicted"/>
<name>A0AAD0YIV8_CHRNA</name>
<dbReference type="EMBL" id="CP033923">
    <property type="protein sequence ID" value="AZA90652.1"/>
    <property type="molecule type" value="Genomic_DNA"/>
</dbReference>
<keyword evidence="3" id="KW-1185">Reference proteome</keyword>
<dbReference type="InterPro" id="IPR000182">
    <property type="entry name" value="GNAT_dom"/>
</dbReference>
<dbReference type="RefSeq" id="WP_123857369.1">
    <property type="nucleotide sequence ID" value="NZ_CP033923.1"/>
</dbReference>
<sequence>MNIKGNKVVLRAIEDKDLELLHKWSNDPEINYKLGGWHFPSSMQDQQKWFNNFNLNSNNQRFAIDTEEFGLIGMVNIVDINWKDRRASTGMLLGDKDMRGKGYGVDTVMTMNKYAFEELGLMRLDTTIIANNEPSIGVYTKKCGWVIEGTKKNAYFRKNQWWDELIVGITRDDYFDLIKNK</sequence>
<dbReference type="GO" id="GO:0016747">
    <property type="term" value="F:acyltransferase activity, transferring groups other than amino-acyl groups"/>
    <property type="evidence" value="ECO:0007669"/>
    <property type="project" value="InterPro"/>
</dbReference>
<protein>
    <submittedName>
        <fullName evidence="2">N-acetyltransferase</fullName>
    </submittedName>
</protein>
<dbReference type="Gene3D" id="3.40.630.30">
    <property type="match status" value="1"/>
</dbReference>
<dbReference type="PROSITE" id="PS51186">
    <property type="entry name" value="GNAT"/>
    <property type="match status" value="1"/>
</dbReference>